<feature type="transmembrane region" description="Helical" evidence="1">
    <location>
        <begin position="7"/>
        <end position="33"/>
    </location>
</feature>
<sequence>MVEREQIIEIVVAVTAVFLMIGTMIGIGVNYGGEGGTLSETGGEMLIGAIVGFVVLMTLVGVVLAFVLNDSGGASDGQNTA</sequence>
<gene>
    <name evidence="2" type="ORF">ACFOZ7_08680</name>
</gene>
<keyword evidence="1" id="KW-0812">Transmembrane</keyword>
<organism evidence="2 3">
    <name type="scientific">Natribaculum luteum</name>
    <dbReference type="NCBI Taxonomy" id="1586232"/>
    <lineage>
        <taxon>Archaea</taxon>
        <taxon>Methanobacteriati</taxon>
        <taxon>Methanobacteriota</taxon>
        <taxon>Stenosarchaea group</taxon>
        <taxon>Halobacteria</taxon>
        <taxon>Halobacteriales</taxon>
        <taxon>Natrialbaceae</taxon>
        <taxon>Natribaculum</taxon>
    </lineage>
</organism>
<comment type="caution">
    <text evidence="2">The sequence shown here is derived from an EMBL/GenBank/DDBJ whole genome shotgun (WGS) entry which is preliminary data.</text>
</comment>
<reference evidence="2 3" key="1">
    <citation type="journal article" date="2014" name="Int. J. Syst. Evol. Microbiol.">
        <title>Complete genome sequence of Corynebacterium casei LMG S-19264T (=DSM 44701T), isolated from a smear-ripened cheese.</title>
        <authorList>
            <consortium name="US DOE Joint Genome Institute (JGI-PGF)"/>
            <person name="Walter F."/>
            <person name="Albersmeier A."/>
            <person name="Kalinowski J."/>
            <person name="Ruckert C."/>
        </authorList>
    </citation>
    <scope>NUCLEOTIDE SEQUENCE [LARGE SCALE GENOMIC DNA]</scope>
    <source>
        <strain evidence="2 3">IBRC-M 10912</strain>
    </source>
</reference>
<dbReference type="RefSeq" id="WP_246974171.1">
    <property type="nucleotide sequence ID" value="NZ_CP095397.1"/>
</dbReference>
<accession>A0ABD5NYB2</accession>
<dbReference type="EMBL" id="JBHSDJ010000029">
    <property type="protein sequence ID" value="MFC4247071.1"/>
    <property type="molecule type" value="Genomic_DNA"/>
</dbReference>
<evidence type="ECO:0000313" key="3">
    <source>
        <dbReference type="Proteomes" id="UP001595821"/>
    </source>
</evidence>
<name>A0ABD5NYB2_9EURY</name>
<keyword evidence="1" id="KW-0472">Membrane</keyword>
<dbReference type="Proteomes" id="UP001595821">
    <property type="component" value="Unassembled WGS sequence"/>
</dbReference>
<dbReference type="InterPro" id="IPR055895">
    <property type="entry name" value="DUF7472"/>
</dbReference>
<feature type="transmembrane region" description="Helical" evidence="1">
    <location>
        <begin position="45"/>
        <end position="68"/>
    </location>
</feature>
<evidence type="ECO:0000313" key="2">
    <source>
        <dbReference type="EMBL" id="MFC4247071.1"/>
    </source>
</evidence>
<keyword evidence="1" id="KW-1133">Transmembrane helix</keyword>
<evidence type="ECO:0000256" key="1">
    <source>
        <dbReference type="SAM" id="Phobius"/>
    </source>
</evidence>
<dbReference type="GeneID" id="71853710"/>
<dbReference type="Pfam" id="PF24284">
    <property type="entry name" value="DUF7472"/>
    <property type="match status" value="1"/>
</dbReference>
<proteinExistence type="predicted"/>
<dbReference type="AlphaFoldDB" id="A0ABD5NYB2"/>
<protein>
    <submittedName>
        <fullName evidence="2">Uncharacterized protein</fullName>
    </submittedName>
</protein>